<dbReference type="EMBL" id="UGZE01000001">
    <property type="protein sequence ID" value="SUJ21632.1"/>
    <property type="molecule type" value="Genomic_DNA"/>
</dbReference>
<evidence type="ECO:0000313" key="7">
    <source>
        <dbReference type="Proteomes" id="UP000321598"/>
    </source>
</evidence>
<dbReference type="GO" id="GO:0030288">
    <property type="term" value="C:outer membrane-bounded periplasmic space"/>
    <property type="evidence" value="ECO:0007669"/>
    <property type="project" value="TreeGrafter"/>
</dbReference>
<organism evidence="5 6">
    <name type="scientific">Staphylococcus arlettae</name>
    <dbReference type="NCBI Taxonomy" id="29378"/>
    <lineage>
        <taxon>Bacteria</taxon>
        <taxon>Bacillati</taxon>
        <taxon>Bacillota</taxon>
        <taxon>Bacilli</taxon>
        <taxon>Bacillales</taxon>
        <taxon>Staphylococcaceae</taxon>
        <taxon>Staphylococcus</taxon>
    </lineage>
</organism>
<dbReference type="PRINTS" id="PR01607">
    <property type="entry name" value="APYRASEFAMLY"/>
</dbReference>
<keyword evidence="2" id="KW-0812">Transmembrane</keyword>
<comment type="similarity">
    <text evidence="1">Belongs to the 5'-nucleotidase family.</text>
</comment>
<dbReference type="Gene3D" id="3.60.21.10">
    <property type="match status" value="1"/>
</dbReference>
<feature type="transmembrane region" description="Helical" evidence="2">
    <location>
        <begin position="47"/>
        <end position="67"/>
    </location>
</feature>
<dbReference type="EMBL" id="BKAV01000023">
    <property type="protein sequence ID" value="GEQ00947.1"/>
    <property type="molecule type" value="Genomic_DNA"/>
</dbReference>
<dbReference type="Pfam" id="PF02872">
    <property type="entry name" value="5_nucleotid_C"/>
    <property type="match status" value="1"/>
</dbReference>
<dbReference type="GO" id="GO:0000166">
    <property type="term" value="F:nucleotide binding"/>
    <property type="evidence" value="ECO:0007669"/>
    <property type="project" value="UniProtKB-KW"/>
</dbReference>
<accession>A0A380CKD0</accession>
<evidence type="ECO:0000313" key="4">
    <source>
        <dbReference type="EMBL" id="GEQ00947.1"/>
    </source>
</evidence>
<evidence type="ECO:0000259" key="3">
    <source>
        <dbReference type="Pfam" id="PF02872"/>
    </source>
</evidence>
<keyword evidence="1" id="KW-0547">Nucleotide-binding</keyword>
<dbReference type="SUPFAM" id="SSF55816">
    <property type="entry name" value="5'-nucleotidase (syn. UDP-sugar hydrolase), C-terminal domain"/>
    <property type="match status" value="1"/>
</dbReference>
<keyword evidence="2" id="KW-1133">Transmembrane helix</keyword>
<proteinExistence type="inferred from homology"/>
<keyword evidence="1" id="KW-0378">Hydrolase</keyword>
<evidence type="ECO:0000256" key="1">
    <source>
        <dbReference type="RuleBase" id="RU362119"/>
    </source>
</evidence>
<dbReference type="Gene3D" id="3.90.780.10">
    <property type="entry name" value="5'-Nucleotidase, C-terminal domain"/>
    <property type="match status" value="1"/>
</dbReference>
<feature type="domain" description="5'-Nucleotidase C-terminal" evidence="3">
    <location>
        <begin position="326"/>
        <end position="456"/>
    </location>
</feature>
<dbReference type="GO" id="GO:0016787">
    <property type="term" value="F:hydrolase activity"/>
    <property type="evidence" value="ECO:0007669"/>
    <property type="project" value="UniProtKB-KW"/>
</dbReference>
<dbReference type="PANTHER" id="PTHR11575:SF6">
    <property type="entry name" value="2',3'-CYCLIC-NUCLEOTIDE 2'-PHOSPHODIESTERASE_3'-NUCLEOTIDASE"/>
    <property type="match status" value="1"/>
</dbReference>
<dbReference type="OrthoDB" id="9775118at2"/>
<dbReference type="InterPro" id="IPR029052">
    <property type="entry name" value="Metallo-depent_PP-like"/>
</dbReference>
<reference evidence="5 6" key="1">
    <citation type="submission" date="2018-06" db="EMBL/GenBank/DDBJ databases">
        <authorList>
            <consortium name="Pathogen Informatics"/>
            <person name="Doyle S."/>
        </authorList>
    </citation>
    <scope>NUCLEOTIDE SEQUENCE [LARGE SCALE GENOMIC DNA]</scope>
    <source>
        <strain evidence="5 6">NCTC12413</strain>
    </source>
</reference>
<keyword evidence="7" id="KW-1185">Reference proteome</keyword>
<dbReference type="InterPro" id="IPR006179">
    <property type="entry name" value="5_nucleotidase/apyrase"/>
</dbReference>
<dbReference type="AlphaFoldDB" id="A0A380CKD0"/>
<dbReference type="Proteomes" id="UP000321598">
    <property type="component" value="Unassembled WGS sequence"/>
</dbReference>
<name>A0A380CKD0_9STAP</name>
<dbReference type="STRING" id="1212545.SARL_07074"/>
<dbReference type="InterPro" id="IPR008334">
    <property type="entry name" value="5'-Nucleotdase_C"/>
</dbReference>
<dbReference type="InterPro" id="IPR036907">
    <property type="entry name" value="5'-Nucleotdase_C_sf"/>
</dbReference>
<evidence type="ECO:0000256" key="2">
    <source>
        <dbReference type="SAM" id="Phobius"/>
    </source>
</evidence>
<dbReference type="PANTHER" id="PTHR11575">
    <property type="entry name" value="5'-NUCLEOTIDASE-RELATED"/>
    <property type="match status" value="1"/>
</dbReference>
<reference evidence="4 7" key="2">
    <citation type="submission" date="2019-07" db="EMBL/GenBank/DDBJ databases">
        <title>Whole genome shotgun sequence of Staphylococcus arlettae NBRC 109765.</title>
        <authorList>
            <person name="Hosoyama A."/>
            <person name="Uohara A."/>
            <person name="Ohji S."/>
            <person name="Ichikawa N."/>
        </authorList>
    </citation>
    <scope>NUCLEOTIDE SEQUENCE [LARGE SCALE GENOMIC DNA]</scope>
    <source>
        <strain evidence="4 7">NBRC 109765</strain>
    </source>
</reference>
<dbReference type="GO" id="GO:0009166">
    <property type="term" value="P:nucleotide catabolic process"/>
    <property type="evidence" value="ECO:0007669"/>
    <property type="project" value="InterPro"/>
</dbReference>
<sequence length="502" mass="57499">MTQSEKINVDIIATSDMHSYFLNGHHGSNIYRAGTYVKHMRQRNNNVVLLDSGGSLAGSLAAFYYAVVAPYKRHPMIKLMNAMEYDASGISPNEFKFGLSFFSRAVSLSRFPWLSANIEYNRTKEPYFSTPYTIKEIEGIKIAIVGLTSDGLMEREYFEMEHDVVIEKTLVSAKRWISYIHESEAPDFLIVIYHGGLNQLNTSTNEREQKVNEAEKIMQHIGVIDLLITGHQHQTFVGRNDQTVYVQAGQNAQKLVHIKVDFKKRTSSFELEGINSEIIDLNDFEEDKALLTETYYDRKAVEYWADDIITAHNLEAGVNGLEDVITQPHAFTQLLHDSIRLVYDLDISCVHLPKSGETGLQGTVTNAELYNAYPHPDVPMDLTIKGQHIKDILEYSYAHIEFSNDALSVTIIDETLCTFWQGVDYTIDMNAQPFNRVTLNNINLNHMYRVSMTDYCYRNYQSYLENAVIHDKHSITMNDLIADNLSNDSYQIQQKQQFKVYL</sequence>
<dbReference type="RefSeq" id="WP_103388137.1">
    <property type="nucleotide sequence ID" value="NZ_BKAV01000023.1"/>
</dbReference>
<dbReference type="Proteomes" id="UP000254956">
    <property type="component" value="Unassembled WGS sequence"/>
</dbReference>
<evidence type="ECO:0000313" key="5">
    <source>
        <dbReference type="EMBL" id="SUJ21632.1"/>
    </source>
</evidence>
<gene>
    <name evidence="5" type="primary">yfkN_1</name>
    <name evidence="5" type="ORF">NCTC12413_01927</name>
    <name evidence="4" type="ORF">SAR03_19840</name>
</gene>
<protein>
    <submittedName>
        <fullName evidence="4 5">Nucleotidase</fullName>
    </submittedName>
</protein>
<evidence type="ECO:0000313" key="6">
    <source>
        <dbReference type="Proteomes" id="UP000254956"/>
    </source>
</evidence>
<keyword evidence="2" id="KW-0472">Membrane</keyword>
<dbReference type="SUPFAM" id="SSF56300">
    <property type="entry name" value="Metallo-dependent phosphatases"/>
    <property type="match status" value="1"/>
</dbReference>